<reference evidence="3" key="1">
    <citation type="submission" date="2024-06" db="EMBL/GenBank/DDBJ databases">
        <authorList>
            <person name="Ryan C."/>
        </authorList>
    </citation>
    <scope>NUCLEOTIDE SEQUENCE [LARGE SCALE GENOMIC DNA]</scope>
</reference>
<protein>
    <recommendedName>
        <fullName evidence="1">Thioredoxin domain-containing protein</fullName>
    </recommendedName>
</protein>
<dbReference type="CDD" id="cd02947">
    <property type="entry name" value="TRX_family"/>
    <property type="match status" value="1"/>
</dbReference>
<evidence type="ECO:0000313" key="2">
    <source>
        <dbReference type="EMBL" id="CAL4994472.1"/>
    </source>
</evidence>
<dbReference type="PANTHER" id="PTHR10438">
    <property type="entry name" value="THIOREDOXIN"/>
    <property type="match status" value="1"/>
</dbReference>
<reference evidence="2 3" key="2">
    <citation type="submission" date="2024-10" db="EMBL/GenBank/DDBJ databases">
        <authorList>
            <person name="Ryan C."/>
        </authorList>
    </citation>
    <scope>NUCLEOTIDE SEQUENCE [LARGE SCALE GENOMIC DNA]</scope>
</reference>
<dbReference type="Pfam" id="PF00085">
    <property type="entry name" value="Thioredoxin"/>
    <property type="match status" value="1"/>
</dbReference>
<dbReference type="Gene3D" id="3.40.30.10">
    <property type="entry name" value="Glutaredoxin"/>
    <property type="match status" value="1"/>
</dbReference>
<dbReference type="InterPro" id="IPR036249">
    <property type="entry name" value="Thioredoxin-like_sf"/>
</dbReference>
<keyword evidence="3" id="KW-1185">Reference proteome</keyword>
<dbReference type="AlphaFoldDB" id="A0ABC9B5X9"/>
<evidence type="ECO:0000313" key="3">
    <source>
        <dbReference type="Proteomes" id="UP001497457"/>
    </source>
</evidence>
<name>A0ABC9B5X9_9POAL</name>
<dbReference type="PANTHER" id="PTHR10438:SF387">
    <property type="entry name" value="OS09G0559600 PROTEIN"/>
    <property type="match status" value="1"/>
</dbReference>
<feature type="domain" description="Thioredoxin" evidence="1">
    <location>
        <begin position="26"/>
        <end position="114"/>
    </location>
</feature>
<dbReference type="InterPro" id="IPR013766">
    <property type="entry name" value="Thioredoxin_domain"/>
</dbReference>
<organism evidence="2 3">
    <name type="scientific">Urochloa decumbens</name>
    <dbReference type="NCBI Taxonomy" id="240449"/>
    <lineage>
        <taxon>Eukaryota</taxon>
        <taxon>Viridiplantae</taxon>
        <taxon>Streptophyta</taxon>
        <taxon>Embryophyta</taxon>
        <taxon>Tracheophyta</taxon>
        <taxon>Spermatophyta</taxon>
        <taxon>Magnoliopsida</taxon>
        <taxon>Liliopsida</taxon>
        <taxon>Poales</taxon>
        <taxon>Poaceae</taxon>
        <taxon>PACMAD clade</taxon>
        <taxon>Panicoideae</taxon>
        <taxon>Panicodae</taxon>
        <taxon>Paniceae</taxon>
        <taxon>Melinidinae</taxon>
        <taxon>Urochloa</taxon>
    </lineage>
</organism>
<gene>
    <name evidence="2" type="ORF">URODEC1_LOCUS61941</name>
</gene>
<proteinExistence type="predicted"/>
<sequence length="122" mass="14184">MSLTSNVFPHPMAPRWWWIYYTIKTAQDFCKAEEQPQPVVLMFSADFNEACKVMKKPFRDMALAKKKQAIFCLVDVDNKLKDIVEKYRVEALPTFVLIKNGKEQKRAVGAKMDELRIIEGNI</sequence>
<dbReference type="InterPro" id="IPR050620">
    <property type="entry name" value="Thioredoxin_H-type-like"/>
</dbReference>
<accession>A0ABC9B5X9</accession>
<dbReference type="EMBL" id="OZ075134">
    <property type="protein sequence ID" value="CAL4994472.1"/>
    <property type="molecule type" value="Genomic_DNA"/>
</dbReference>
<dbReference type="SUPFAM" id="SSF52833">
    <property type="entry name" value="Thioredoxin-like"/>
    <property type="match status" value="1"/>
</dbReference>
<dbReference type="Proteomes" id="UP001497457">
    <property type="component" value="Chromosome 24b"/>
</dbReference>
<evidence type="ECO:0000259" key="1">
    <source>
        <dbReference type="Pfam" id="PF00085"/>
    </source>
</evidence>